<dbReference type="EMBL" id="RKQK01000003">
    <property type="protein sequence ID" value="RPE66529.1"/>
    <property type="molecule type" value="Genomic_DNA"/>
</dbReference>
<accession>A0A3N4UH80</accession>
<comment type="caution">
    <text evidence="6">The sequence shown here is derived from an EMBL/GenBank/DDBJ whole genome shotgun (WGS) entry which is preliminary data.</text>
</comment>
<dbReference type="Proteomes" id="UP000269689">
    <property type="component" value="Unassembled WGS sequence"/>
</dbReference>
<reference evidence="6 7" key="1">
    <citation type="submission" date="2018-11" db="EMBL/GenBank/DDBJ databases">
        <title>Genomic Encyclopedia of Type Strains, Phase IV (KMG-IV): sequencing the most valuable type-strain genomes for metagenomic binning, comparative biology and taxonomic classification.</title>
        <authorList>
            <person name="Goeker M."/>
        </authorList>
    </citation>
    <scope>NUCLEOTIDE SEQUENCE [LARGE SCALE GENOMIC DNA]</scope>
    <source>
        <strain evidence="6 7">DSM 104731</strain>
    </source>
</reference>
<evidence type="ECO:0000313" key="7">
    <source>
        <dbReference type="Proteomes" id="UP000269689"/>
    </source>
</evidence>
<dbReference type="InterPro" id="IPR016164">
    <property type="entry name" value="FAD-linked_Oxase-like_C"/>
</dbReference>
<dbReference type="Gene3D" id="1.10.45.10">
    <property type="entry name" value="Vanillyl-alcohol Oxidase, Chain A, domain 4"/>
    <property type="match status" value="1"/>
</dbReference>
<name>A0A3N4UH80_9RHOB</name>
<dbReference type="Pfam" id="PF02913">
    <property type="entry name" value="FAD-oxidase_C"/>
    <property type="match status" value="1"/>
</dbReference>
<evidence type="ECO:0000259" key="5">
    <source>
        <dbReference type="PROSITE" id="PS51387"/>
    </source>
</evidence>
<keyword evidence="3" id="KW-0285">Flavoprotein</keyword>
<keyword evidence="7" id="KW-1185">Reference proteome</keyword>
<dbReference type="Gene3D" id="3.30.43.10">
    <property type="entry name" value="Uridine Diphospho-n-acetylenolpyruvylglucosamine Reductase, domain 2"/>
    <property type="match status" value="1"/>
</dbReference>
<evidence type="ECO:0000256" key="1">
    <source>
        <dbReference type="ARBA" id="ARBA00001974"/>
    </source>
</evidence>
<organism evidence="6 7">
    <name type="scientific">Pacificibacter maritimus</name>
    <dbReference type="NCBI Taxonomy" id="762213"/>
    <lineage>
        <taxon>Bacteria</taxon>
        <taxon>Pseudomonadati</taxon>
        <taxon>Pseudomonadota</taxon>
        <taxon>Alphaproteobacteria</taxon>
        <taxon>Rhodobacterales</taxon>
        <taxon>Roseobacteraceae</taxon>
        <taxon>Pacificibacter</taxon>
    </lineage>
</organism>
<dbReference type="PANTHER" id="PTHR43716:SF2">
    <property type="entry name" value="BLL6224 PROTEIN"/>
    <property type="match status" value="1"/>
</dbReference>
<comment type="similarity">
    <text evidence="2">Belongs to the FAD-binding oxidoreductase/transferase type 4 family.</text>
</comment>
<dbReference type="AlphaFoldDB" id="A0A3N4UH80"/>
<evidence type="ECO:0000256" key="3">
    <source>
        <dbReference type="ARBA" id="ARBA00022630"/>
    </source>
</evidence>
<dbReference type="GO" id="GO:0071949">
    <property type="term" value="F:FAD binding"/>
    <property type="evidence" value="ECO:0007669"/>
    <property type="project" value="InterPro"/>
</dbReference>
<dbReference type="InterPro" id="IPR036318">
    <property type="entry name" value="FAD-bd_PCMH-like_sf"/>
</dbReference>
<protein>
    <submittedName>
        <fullName evidence="6">FAD/FMN-containing dehydrogenase</fullName>
    </submittedName>
</protein>
<dbReference type="InterPro" id="IPR051264">
    <property type="entry name" value="FAD-oxidored/transferase_4"/>
</dbReference>
<dbReference type="OrthoDB" id="9811557at2"/>
<feature type="domain" description="FAD-binding PCMH-type" evidence="5">
    <location>
        <begin position="44"/>
        <end position="225"/>
    </location>
</feature>
<dbReference type="PANTHER" id="PTHR43716">
    <property type="entry name" value="D-2-HYDROXYGLUTARATE DEHYDROGENASE, MITOCHONDRIAL"/>
    <property type="match status" value="1"/>
</dbReference>
<dbReference type="PROSITE" id="PS51387">
    <property type="entry name" value="FAD_PCMH"/>
    <property type="match status" value="1"/>
</dbReference>
<dbReference type="SUPFAM" id="SSF56176">
    <property type="entry name" value="FAD-binding/transporter-associated domain-like"/>
    <property type="match status" value="1"/>
</dbReference>
<dbReference type="InterPro" id="IPR016171">
    <property type="entry name" value="Vanillyl_alc_oxidase_C-sub2"/>
</dbReference>
<dbReference type="InterPro" id="IPR004113">
    <property type="entry name" value="FAD-bd_oxidored_4_C"/>
</dbReference>
<dbReference type="InterPro" id="IPR006094">
    <property type="entry name" value="Oxid_FAD_bind_N"/>
</dbReference>
<dbReference type="InterPro" id="IPR016167">
    <property type="entry name" value="FAD-bd_PCMH_sub1"/>
</dbReference>
<evidence type="ECO:0000256" key="4">
    <source>
        <dbReference type="ARBA" id="ARBA00022827"/>
    </source>
</evidence>
<dbReference type="GO" id="GO:0003824">
    <property type="term" value="F:catalytic activity"/>
    <property type="evidence" value="ECO:0007669"/>
    <property type="project" value="InterPro"/>
</dbReference>
<dbReference type="RefSeq" id="WP_123793265.1">
    <property type="nucleotide sequence ID" value="NZ_RKQK01000003.1"/>
</dbReference>
<dbReference type="InterPro" id="IPR016166">
    <property type="entry name" value="FAD-bd_PCMH"/>
</dbReference>
<gene>
    <name evidence="6" type="ORF">EDD53_2233</name>
</gene>
<keyword evidence="4" id="KW-0274">FAD</keyword>
<proteinExistence type="inferred from homology"/>
<dbReference type="Gene3D" id="3.30.465.10">
    <property type="match status" value="1"/>
</dbReference>
<dbReference type="Pfam" id="PF01565">
    <property type="entry name" value="FAD_binding_4"/>
    <property type="match status" value="1"/>
</dbReference>
<dbReference type="Gene3D" id="3.30.70.2740">
    <property type="match status" value="1"/>
</dbReference>
<dbReference type="FunFam" id="1.10.45.10:FF:000001">
    <property type="entry name" value="D-lactate dehydrogenase mitochondrial"/>
    <property type="match status" value="1"/>
</dbReference>
<dbReference type="InterPro" id="IPR016169">
    <property type="entry name" value="FAD-bd_PCMH_sub2"/>
</dbReference>
<dbReference type="SUPFAM" id="SSF55103">
    <property type="entry name" value="FAD-linked oxidases, C-terminal domain"/>
    <property type="match status" value="1"/>
</dbReference>
<sequence>MPDTMDQKHADFLNDCVKVLGASHVMLGDDELAAPYRQDWTGYHSGTPLAIVRPKSTDEVAQIVALCHAFGVSIVPSSGRTGLCGGGVSLPDDKSLILSLERMNTIRNLDLDGRSMTLEAGVILQNAQECAAENDLVFPLTFGAQGSAMIGGALSTNAGGSNVVKYGTTRESCIGIEAVLPDGSIINALTGLRKDNTGYDLKNLLIGAEGTLGIITAAVFKLAAMPQARTTGFLSLAALADAPRVLNALQDRTGGAVEAFEYMPDVAIDVICHAFPNTKRPLEAPAKTGIFFEVGSNRKDDAQPGEEGETRLQDLVFATLAELMEDEVVVDAMIAQSEQQRIDLWTMRESILESITENGPAYFLDISLPLAVIHDFVAEMDVKMAELGFQPITVGHLGDGNLHYTLSAAKGKNWDELPLEAAKDYAFEVLSRLNGSFSAEHGIGQSKLDVMLKLKEPSQLDAMRLIKQALDPQNLMNPGKFIPV</sequence>
<comment type="cofactor">
    <cofactor evidence="1">
        <name>FAD</name>
        <dbReference type="ChEBI" id="CHEBI:57692"/>
    </cofactor>
</comment>
<dbReference type="GO" id="GO:0022904">
    <property type="term" value="P:respiratory electron transport chain"/>
    <property type="evidence" value="ECO:0007669"/>
    <property type="project" value="TreeGrafter"/>
</dbReference>
<evidence type="ECO:0000256" key="2">
    <source>
        <dbReference type="ARBA" id="ARBA00008000"/>
    </source>
</evidence>
<dbReference type="Gene3D" id="3.30.70.2190">
    <property type="match status" value="1"/>
</dbReference>
<evidence type="ECO:0000313" key="6">
    <source>
        <dbReference type="EMBL" id="RPE66529.1"/>
    </source>
</evidence>